<dbReference type="InterPro" id="IPR001518">
    <property type="entry name" value="Arginosuc_synth"/>
</dbReference>
<reference evidence="10 11" key="1">
    <citation type="submission" date="2019-09" db="EMBL/GenBank/DDBJ databases">
        <title>Draft genome sequence of the thermophilic Saccharopolyspora hirsuta VKM Ac-666T.</title>
        <authorList>
            <person name="Lobastova T.G."/>
            <person name="Fokina V."/>
            <person name="Bragin E.Y."/>
            <person name="Shtratnikova V.Y."/>
            <person name="Starodumova I.P."/>
            <person name="Tarlachkov S.V."/>
            <person name="Donova M.V."/>
        </authorList>
    </citation>
    <scope>NUCLEOTIDE SEQUENCE [LARGE SCALE GENOMIC DNA]</scope>
    <source>
        <strain evidence="10 11">VKM Ac-666</strain>
    </source>
</reference>
<evidence type="ECO:0000256" key="3">
    <source>
        <dbReference type="ARBA" id="ARBA00022571"/>
    </source>
</evidence>
<dbReference type="InterPro" id="IPR024074">
    <property type="entry name" value="AS_cat/multimer_dom_body"/>
</dbReference>
<dbReference type="Proteomes" id="UP000323946">
    <property type="component" value="Unassembled WGS sequence"/>
</dbReference>
<keyword evidence="11" id="KW-1185">Reference proteome</keyword>
<dbReference type="InterPro" id="IPR048268">
    <property type="entry name" value="Arginosuc_syn_C"/>
</dbReference>
<dbReference type="AlphaFoldDB" id="A0A5M7BC23"/>
<dbReference type="UniPathway" id="UPA00068">
    <property type="reaction ID" value="UER00113"/>
</dbReference>
<evidence type="ECO:0000256" key="7">
    <source>
        <dbReference type="ARBA" id="ARBA00022840"/>
    </source>
</evidence>
<dbReference type="PANTHER" id="PTHR11587">
    <property type="entry name" value="ARGININOSUCCINATE SYNTHASE"/>
    <property type="match status" value="1"/>
</dbReference>
<evidence type="ECO:0000256" key="1">
    <source>
        <dbReference type="ARBA" id="ARBA00004967"/>
    </source>
</evidence>
<proteinExistence type="predicted"/>
<organism evidence="10 11">
    <name type="scientific">Saccharopolyspora hirsuta</name>
    <dbReference type="NCBI Taxonomy" id="1837"/>
    <lineage>
        <taxon>Bacteria</taxon>
        <taxon>Bacillati</taxon>
        <taxon>Actinomycetota</taxon>
        <taxon>Actinomycetes</taxon>
        <taxon>Pseudonocardiales</taxon>
        <taxon>Pseudonocardiaceae</taxon>
        <taxon>Saccharopolyspora</taxon>
    </lineage>
</organism>
<evidence type="ECO:0000256" key="2">
    <source>
        <dbReference type="ARBA" id="ARBA00012286"/>
    </source>
</evidence>
<feature type="domain" description="Arginosuccinate synthase-like N-terminal" evidence="8">
    <location>
        <begin position="4"/>
        <end position="114"/>
    </location>
</feature>
<evidence type="ECO:0000256" key="4">
    <source>
        <dbReference type="ARBA" id="ARBA00022598"/>
    </source>
</evidence>
<feature type="domain" description="Arginosuccinate synthase C-terminal" evidence="9">
    <location>
        <begin position="150"/>
        <end position="295"/>
    </location>
</feature>
<dbReference type="InterPro" id="IPR014729">
    <property type="entry name" value="Rossmann-like_a/b/a_fold"/>
</dbReference>
<gene>
    <name evidence="10" type="ORF">F1721_32170</name>
</gene>
<dbReference type="SMR" id="A0A5M7BC23"/>
<dbReference type="RefSeq" id="WP_150070613.1">
    <property type="nucleotide sequence ID" value="NZ_VWPH01000020.1"/>
</dbReference>
<keyword evidence="4 10" id="KW-0436">Ligase</keyword>
<evidence type="ECO:0000256" key="6">
    <source>
        <dbReference type="ARBA" id="ARBA00022741"/>
    </source>
</evidence>
<accession>A0A5M7BC23</accession>
<dbReference type="SUPFAM" id="SSF52402">
    <property type="entry name" value="Adenine nucleotide alpha hydrolases-like"/>
    <property type="match status" value="1"/>
</dbReference>
<dbReference type="GO" id="GO:0005524">
    <property type="term" value="F:ATP binding"/>
    <property type="evidence" value="ECO:0007669"/>
    <property type="project" value="UniProtKB-KW"/>
</dbReference>
<evidence type="ECO:0000313" key="11">
    <source>
        <dbReference type="Proteomes" id="UP000323946"/>
    </source>
</evidence>
<dbReference type="OrthoDB" id="9801641at2"/>
<dbReference type="EMBL" id="VWPH01000020">
    <property type="protein sequence ID" value="KAA5825818.1"/>
    <property type="molecule type" value="Genomic_DNA"/>
</dbReference>
<dbReference type="Pfam" id="PF20979">
    <property type="entry name" value="Arginosuc_syn_C"/>
    <property type="match status" value="1"/>
</dbReference>
<comment type="caution">
    <text evidence="10">The sequence shown here is derived from an EMBL/GenBank/DDBJ whole genome shotgun (WGS) entry which is preliminary data.</text>
</comment>
<evidence type="ECO:0000313" key="10">
    <source>
        <dbReference type="EMBL" id="KAA5825818.1"/>
    </source>
</evidence>
<keyword evidence="6" id="KW-0547">Nucleotide-binding</keyword>
<dbReference type="EC" id="6.3.4.5" evidence="2"/>
<dbReference type="GO" id="GO:0000050">
    <property type="term" value="P:urea cycle"/>
    <property type="evidence" value="ECO:0007669"/>
    <property type="project" value="TreeGrafter"/>
</dbReference>
<dbReference type="Gene3D" id="3.40.50.620">
    <property type="entry name" value="HUPs"/>
    <property type="match status" value="1"/>
</dbReference>
<protein>
    <recommendedName>
        <fullName evidence="2">argininosuccinate synthase</fullName>
        <ecNumber evidence="2">6.3.4.5</ecNumber>
    </recommendedName>
</protein>
<keyword evidence="3" id="KW-0055">Arginine biosynthesis</keyword>
<dbReference type="PANTHER" id="PTHR11587:SF2">
    <property type="entry name" value="ARGININOSUCCINATE SYNTHASE"/>
    <property type="match status" value="1"/>
</dbReference>
<dbReference type="Gene3D" id="3.90.1260.10">
    <property type="entry name" value="Argininosuccinate synthetase, chain A, domain 2"/>
    <property type="match status" value="1"/>
</dbReference>
<evidence type="ECO:0000259" key="9">
    <source>
        <dbReference type="Pfam" id="PF20979"/>
    </source>
</evidence>
<sequence length="316" mass="34182">MSERVVLAHSGDPESSAAIRWLVAEARADVVAVTVDLGQGGEGLAAVRRRALDLGAVEAVVTDARDEFAEQHCLPALRAHALDRHPMVAELSRPLIAKHLVAAADEFGANAVAGFGTDVAALDPRLAVITPERGRHPGSGKARCPLRHNIWGWGAHRAPDWSLDPEELTITFDAGVPVAIDGETVTALQAIQELNRRAGAHGVGLLDTHQAPGATALITAHRELEELTLDRELARFKRTVGHRWAELVHDGRWYSPLKDALDAFIADSQHQVSGEVRIVLHAGRAQVRDRRAEEPWCAANAPTWYDSSQRLAQPCG</sequence>
<keyword evidence="5" id="KW-0028">Amino-acid biosynthesis</keyword>
<name>A0A5M7BC23_SACHI</name>
<dbReference type="GO" id="GO:0005737">
    <property type="term" value="C:cytoplasm"/>
    <property type="evidence" value="ECO:0007669"/>
    <property type="project" value="TreeGrafter"/>
</dbReference>
<evidence type="ECO:0000256" key="5">
    <source>
        <dbReference type="ARBA" id="ARBA00022605"/>
    </source>
</evidence>
<dbReference type="SUPFAM" id="SSF69864">
    <property type="entry name" value="Argininosuccinate synthetase, C-terminal domain"/>
    <property type="match status" value="1"/>
</dbReference>
<dbReference type="Pfam" id="PF00764">
    <property type="entry name" value="Arginosuc_synth"/>
    <property type="match status" value="1"/>
</dbReference>
<keyword evidence="7" id="KW-0067">ATP-binding</keyword>
<dbReference type="InterPro" id="IPR048267">
    <property type="entry name" value="Arginosuc_syn_N"/>
</dbReference>
<comment type="pathway">
    <text evidence="1">Amino-acid biosynthesis; L-arginine biosynthesis; L-arginine from L-ornithine and carbamoyl phosphate: step 2/3.</text>
</comment>
<evidence type="ECO:0000259" key="8">
    <source>
        <dbReference type="Pfam" id="PF00764"/>
    </source>
</evidence>
<dbReference type="GO" id="GO:0004055">
    <property type="term" value="F:argininosuccinate synthase activity"/>
    <property type="evidence" value="ECO:0007669"/>
    <property type="project" value="UniProtKB-EC"/>
</dbReference>
<dbReference type="GO" id="GO:0006526">
    <property type="term" value="P:L-arginine biosynthetic process"/>
    <property type="evidence" value="ECO:0007669"/>
    <property type="project" value="UniProtKB-UniPathway"/>
</dbReference>
<dbReference type="GO" id="GO:0000053">
    <property type="term" value="P:argininosuccinate metabolic process"/>
    <property type="evidence" value="ECO:0007669"/>
    <property type="project" value="TreeGrafter"/>
</dbReference>